<evidence type="ECO:0000256" key="1">
    <source>
        <dbReference type="ARBA" id="ARBA00022737"/>
    </source>
</evidence>
<dbReference type="EMBL" id="JH921437">
    <property type="protein sequence ID" value="EKD17097.1"/>
    <property type="molecule type" value="Genomic_DNA"/>
</dbReference>
<dbReference type="InterPro" id="IPR027417">
    <property type="entry name" value="P-loop_NTPase"/>
</dbReference>
<dbReference type="Gene3D" id="1.25.40.20">
    <property type="entry name" value="Ankyrin repeat-containing domain"/>
    <property type="match status" value="1"/>
</dbReference>
<evidence type="ECO:0000313" key="3">
    <source>
        <dbReference type="EMBL" id="EKD17097.1"/>
    </source>
</evidence>
<dbReference type="PANTHER" id="PTHR10039:SF16">
    <property type="entry name" value="GPI INOSITOL-DEACYLASE"/>
    <property type="match status" value="1"/>
</dbReference>
<dbReference type="KEGG" id="mbe:MBM_04674"/>
<feature type="domain" description="Nephrocystin 3-like N-terminal" evidence="2">
    <location>
        <begin position="9"/>
        <end position="163"/>
    </location>
</feature>
<dbReference type="InterPro" id="IPR036770">
    <property type="entry name" value="Ankyrin_rpt-contain_sf"/>
</dbReference>
<dbReference type="eggNOG" id="KOG2029">
    <property type="taxonomic scope" value="Eukaryota"/>
</dbReference>
<dbReference type="OrthoDB" id="163438at2759"/>
<evidence type="ECO:0000313" key="4">
    <source>
        <dbReference type="Proteomes" id="UP000006753"/>
    </source>
</evidence>
<dbReference type="HOGENOM" id="CLU_980313_0_0_1"/>
<evidence type="ECO:0000259" key="2">
    <source>
        <dbReference type="Pfam" id="PF24883"/>
    </source>
</evidence>
<dbReference type="Proteomes" id="UP000006753">
    <property type="component" value="Unassembled WGS sequence"/>
</dbReference>
<dbReference type="Gene3D" id="3.40.50.300">
    <property type="entry name" value="P-loop containing nucleotide triphosphate hydrolases"/>
    <property type="match status" value="1"/>
</dbReference>
<keyword evidence="4" id="KW-1185">Reference proteome</keyword>
<dbReference type="AlphaFoldDB" id="K1WX37"/>
<reference evidence="3 4" key="1">
    <citation type="journal article" date="2012" name="BMC Genomics">
        <title>Sequencing the genome of Marssonina brunnea reveals fungus-poplar co-evolution.</title>
        <authorList>
            <person name="Zhu S."/>
            <person name="Cao Y.-Z."/>
            <person name="Jiang C."/>
            <person name="Tan B.-Y."/>
            <person name="Wang Z."/>
            <person name="Feng S."/>
            <person name="Zhang L."/>
            <person name="Su X.-H."/>
            <person name="Brejova B."/>
            <person name="Vinar T."/>
            <person name="Xu M."/>
            <person name="Wang M.-X."/>
            <person name="Zhang S.-G."/>
            <person name="Huang M.-R."/>
            <person name="Wu R."/>
            <person name="Zhou Y."/>
        </authorList>
    </citation>
    <scope>NUCLEOTIDE SEQUENCE [LARGE SCALE GENOMIC DNA]</scope>
    <source>
        <strain evidence="3 4">MB_m1</strain>
    </source>
</reference>
<dbReference type="PANTHER" id="PTHR10039">
    <property type="entry name" value="AMELOGENIN"/>
    <property type="match status" value="1"/>
</dbReference>
<name>K1WX37_MARBU</name>
<keyword evidence="1" id="KW-0677">Repeat</keyword>
<sequence length="284" mass="31340">MPRMPLSKGPVFQNYWHSGKKTCLFWICGYPGSGKKILSAYLLEYLSGGKESPMLRKGSNSPCYFFCDESIGTRRDGTAILRGLIHQLGERRRQVIKYVKAAYDLQGPNFQQNFNELWKIFVAIASDTMVGPVNVAVDAIDECEEETRGRLLQSILKLVKDTGRVVHELPLDLTATYERFLQDIPLQDRAPAPNAADPGDADGWTPLSWALFGRAPKTRDRNGRSPLAHAAGYGGYLEVVQQLLAVDGTEAGSTSNTSQTPLSIAQASGHDDLVKVLLQQRKGE</sequence>
<proteinExistence type="predicted"/>
<dbReference type="SUPFAM" id="SSF48403">
    <property type="entry name" value="Ankyrin repeat"/>
    <property type="match status" value="1"/>
</dbReference>
<organism evidence="3 4">
    <name type="scientific">Marssonina brunnea f. sp. multigermtubi (strain MB_m1)</name>
    <name type="common">Marssonina leaf spot fungus</name>
    <dbReference type="NCBI Taxonomy" id="1072389"/>
    <lineage>
        <taxon>Eukaryota</taxon>
        <taxon>Fungi</taxon>
        <taxon>Dikarya</taxon>
        <taxon>Ascomycota</taxon>
        <taxon>Pezizomycotina</taxon>
        <taxon>Leotiomycetes</taxon>
        <taxon>Helotiales</taxon>
        <taxon>Drepanopezizaceae</taxon>
        <taxon>Drepanopeziza</taxon>
    </lineage>
</organism>
<dbReference type="Pfam" id="PF12796">
    <property type="entry name" value="Ank_2"/>
    <property type="match status" value="1"/>
</dbReference>
<dbReference type="InterPro" id="IPR056884">
    <property type="entry name" value="NPHP3-like_N"/>
</dbReference>
<dbReference type="InParanoid" id="K1WX37"/>
<accession>K1WX37</accession>
<gene>
    <name evidence="3" type="ORF">MBM_04674</name>
</gene>
<dbReference type="Pfam" id="PF24883">
    <property type="entry name" value="NPHP3_N"/>
    <property type="match status" value="1"/>
</dbReference>
<dbReference type="InterPro" id="IPR002110">
    <property type="entry name" value="Ankyrin_rpt"/>
</dbReference>
<protein>
    <recommendedName>
        <fullName evidence="2">Nephrocystin 3-like N-terminal domain-containing protein</fullName>
    </recommendedName>
</protein>